<feature type="domain" description="HTH OST-type" evidence="1">
    <location>
        <begin position="159"/>
        <end position="232"/>
    </location>
</feature>
<reference evidence="2 3" key="1">
    <citation type="submission" date="2018-05" db="EMBL/GenBank/DDBJ databases">
        <title>Freshwater and sediment microbial communities from various areas in North America, analyzing microbe dynamics in response to fracking.</title>
        <authorList>
            <person name="Lamendella R."/>
        </authorList>
    </citation>
    <scope>NUCLEOTIDE SEQUENCE [LARGE SCALE GENOMIC DNA]</scope>
    <source>
        <strain evidence="2 3">125B1</strain>
    </source>
</reference>
<evidence type="ECO:0000313" key="3">
    <source>
        <dbReference type="Proteomes" id="UP000246964"/>
    </source>
</evidence>
<dbReference type="RefSeq" id="WP_110077082.1">
    <property type="nucleotide sequence ID" value="NZ_QGTT01000036.1"/>
</dbReference>
<sequence length="250" mass="28233">MKDKEKIAVFIDADNAPAKKIDKVLSELARYGVVNIRKAYGNWKNQNLKVWEDVLHEFAIQPIQQFDLTKGKNATDMALVIDVMDVLYTKNVDVICLVSSDCDFTPLVTRTLADGKFVIGFGERKAPVAFVNSCSRFLYLDDEAEVEQPIQKQSRNIKSDTKLINLLRQAIEAVEDEDGWAMLGPIGTHISNHASFDQRNYGFKKLSDLFMAIDLFEMKKTNGSVLWVKDKKRAKQLNKPMQPTANASAD</sequence>
<evidence type="ECO:0000313" key="2">
    <source>
        <dbReference type="EMBL" id="PWW05933.1"/>
    </source>
</evidence>
<gene>
    <name evidence="2" type="ORF">DET45_1369</name>
</gene>
<dbReference type="OrthoDB" id="9783963at2"/>
<dbReference type="InterPro" id="IPR021139">
    <property type="entry name" value="NYN"/>
</dbReference>
<dbReference type="Gene3D" id="3.40.50.1010">
    <property type="entry name" value="5'-nuclease"/>
    <property type="match status" value="1"/>
</dbReference>
<dbReference type="PANTHER" id="PTHR35811">
    <property type="entry name" value="SLR1870 PROTEIN"/>
    <property type="match status" value="1"/>
</dbReference>
<dbReference type="InterPro" id="IPR025605">
    <property type="entry name" value="OST-HTH/LOTUS_dom"/>
</dbReference>
<dbReference type="Gene3D" id="3.30.420.610">
    <property type="entry name" value="LOTUS domain-like"/>
    <property type="match status" value="1"/>
</dbReference>
<dbReference type="PROSITE" id="PS51644">
    <property type="entry name" value="HTH_OST"/>
    <property type="match status" value="1"/>
</dbReference>
<comment type="caution">
    <text evidence="2">The sequence shown here is derived from an EMBL/GenBank/DDBJ whole genome shotgun (WGS) entry which is preliminary data.</text>
</comment>
<dbReference type="GO" id="GO:0004540">
    <property type="term" value="F:RNA nuclease activity"/>
    <property type="evidence" value="ECO:0007669"/>
    <property type="project" value="InterPro"/>
</dbReference>
<organism evidence="2 3">
    <name type="scientific">Pseudidiomarina maritima</name>
    <dbReference type="NCBI Taxonomy" id="519453"/>
    <lineage>
        <taxon>Bacteria</taxon>
        <taxon>Pseudomonadati</taxon>
        <taxon>Pseudomonadota</taxon>
        <taxon>Gammaproteobacteria</taxon>
        <taxon>Alteromonadales</taxon>
        <taxon>Idiomarinaceae</taxon>
        <taxon>Pseudidiomarina</taxon>
    </lineage>
</organism>
<dbReference type="EMBL" id="QGTT01000036">
    <property type="protein sequence ID" value="PWW05933.1"/>
    <property type="molecule type" value="Genomic_DNA"/>
</dbReference>
<dbReference type="InterPro" id="IPR041966">
    <property type="entry name" value="LOTUS-like"/>
</dbReference>
<proteinExistence type="predicted"/>
<accession>A0A317PUJ3</accession>
<evidence type="ECO:0000259" key="1">
    <source>
        <dbReference type="PROSITE" id="PS51644"/>
    </source>
</evidence>
<dbReference type="CDD" id="cd11297">
    <property type="entry name" value="PIN_LabA-like_N_1"/>
    <property type="match status" value="1"/>
</dbReference>
<dbReference type="CDD" id="cd10146">
    <property type="entry name" value="LabA_like_C"/>
    <property type="match status" value="1"/>
</dbReference>
<dbReference type="PANTHER" id="PTHR35811:SF1">
    <property type="entry name" value="HTH OST-TYPE DOMAIN-CONTAINING PROTEIN"/>
    <property type="match status" value="1"/>
</dbReference>
<name>A0A317PUJ3_9GAMM</name>
<protein>
    <submittedName>
        <fullName evidence="2">Uncharacterized protein (TIGR00288 family)</fullName>
    </submittedName>
</protein>
<keyword evidence="3" id="KW-1185">Reference proteome</keyword>
<dbReference type="Proteomes" id="UP000246964">
    <property type="component" value="Unassembled WGS sequence"/>
</dbReference>
<dbReference type="Pfam" id="PF12872">
    <property type="entry name" value="OST-HTH"/>
    <property type="match status" value="1"/>
</dbReference>
<dbReference type="AlphaFoldDB" id="A0A317PUJ3"/>
<dbReference type="Pfam" id="PF01936">
    <property type="entry name" value="NYN"/>
    <property type="match status" value="1"/>
</dbReference>